<keyword evidence="3" id="KW-0862">Zinc</keyword>
<dbReference type="EMBL" id="KZ819636">
    <property type="protein sequence ID" value="PWN90531.1"/>
    <property type="molecule type" value="Genomic_DNA"/>
</dbReference>
<name>A0A316YMU7_9BASI</name>
<dbReference type="FunCoup" id="A0A316YMU7">
    <property type="interactions" value="337"/>
</dbReference>
<evidence type="ECO:0000256" key="3">
    <source>
        <dbReference type="ARBA" id="ARBA00022833"/>
    </source>
</evidence>
<dbReference type="OrthoDB" id="30343at2759"/>
<feature type="domain" description="C2H2-type" evidence="6">
    <location>
        <begin position="110"/>
        <end position="132"/>
    </location>
</feature>
<dbReference type="SMART" id="SM00451">
    <property type="entry name" value="ZnF_U1"/>
    <property type="match status" value="1"/>
</dbReference>
<dbReference type="GeneID" id="37043647"/>
<dbReference type="InterPro" id="IPR003604">
    <property type="entry name" value="Matrin/U1-like-C_Znf_C2H2"/>
</dbReference>
<evidence type="ECO:0000259" key="6">
    <source>
        <dbReference type="PROSITE" id="PS00028"/>
    </source>
</evidence>
<feature type="compositionally biased region" description="Basic and acidic residues" evidence="5">
    <location>
        <begin position="182"/>
        <end position="209"/>
    </location>
</feature>
<dbReference type="RefSeq" id="XP_025377729.1">
    <property type="nucleotide sequence ID" value="XM_025521731.1"/>
</dbReference>
<dbReference type="Proteomes" id="UP000245768">
    <property type="component" value="Unassembled WGS sequence"/>
</dbReference>
<keyword evidence="8" id="KW-1185">Reference proteome</keyword>
<feature type="region of interest" description="Disordered" evidence="5">
    <location>
        <begin position="1"/>
        <end position="79"/>
    </location>
</feature>
<dbReference type="InterPro" id="IPR040107">
    <property type="entry name" value="Snu23"/>
</dbReference>
<evidence type="ECO:0000256" key="1">
    <source>
        <dbReference type="ARBA" id="ARBA00022723"/>
    </source>
</evidence>
<dbReference type="GO" id="GO:0008270">
    <property type="term" value="F:zinc ion binding"/>
    <property type="evidence" value="ECO:0007669"/>
    <property type="project" value="UniProtKB-KW"/>
</dbReference>
<organism evidence="7 8">
    <name type="scientific">Acaromyces ingoldii</name>
    <dbReference type="NCBI Taxonomy" id="215250"/>
    <lineage>
        <taxon>Eukaryota</taxon>
        <taxon>Fungi</taxon>
        <taxon>Dikarya</taxon>
        <taxon>Basidiomycota</taxon>
        <taxon>Ustilaginomycotina</taxon>
        <taxon>Exobasidiomycetes</taxon>
        <taxon>Exobasidiales</taxon>
        <taxon>Cryptobasidiaceae</taxon>
        <taxon>Acaromyces</taxon>
    </lineage>
</organism>
<dbReference type="PANTHER" id="PTHR45986:SF1">
    <property type="entry name" value="ZINC FINGER MATRIN-TYPE PROTEIN 2"/>
    <property type="match status" value="1"/>
</dbReference>
<reference evidence="7 8" key="1">
    <citation type="journal article" date="2018" name="Mol. Biol. Evol.">
        <title>Broad Genomic Sampling Reveals a Smut Pathogenic Ancestry of the Fungal Clade Ustilaginomycotina.</title>
        <authorList>
            <person name="Kijpornyongpan T."/>
            <person name="Mondo S.J."/>
            <person name="Barry K."/>
            <person name="Sandor L."/>
            <person name="Lee J."/>
            <person name="Lipzen A."/>
            <person name="Pangilinan J."/>
            <person name="LaButti K."/>
            <person name="Hainaut M."/>
            <person name="Henrissat B."/>
            <person name="Grigoriev I.V."/>
            <person name="Spatafora J.W."/>
            <person name="Aime M.C."/>
        </authorList>
    </citation>
    <scope>NUCLEOTIDE SEQUENCE [LARGE SCALE GENOMIC DNA]</scope>
    <source>
        <strain evidence="7 8">MCA 4198</strain>
    </source>
</reference>
<feature type="compositionally biased region" description="Basic and acidic residues" evidence="5">
    <location>
        <begin position="18"/>
        <end position="79"/>
    </location>
</feature>
<accession>A0A316YMU7</accession>
<keyword evidence="4" id="KW-0539">Nucleus</keyword>
<dbReference type="GO" id="GO:0046540">
    <property type="term" value="C:U4/U6 x U5 tri-snRNP complex"/>
    <property type="evidence" value="ECO:0007669"/>
    <property type="project" value="TreeGrafter"/>
</dbReference>
<sequence>MSSKATASGGSGVGPSGRKWDLEEYAQRARERDREDRENAQENEERLRKGQKPLTHEQRNRRRREELPKPTETLKAREKDLEIEKNLNKTLMVDNVGGAGGGRKGPGFYCEVCNRTFKDSLAYLDHVNGRLHLRKLGQTTQVERSTLEQVRAKLAQLRAQHADKASDRQYDFDARLQEIADKEQREREARKDEKRKQKQRVQAEKKMENSDMEAMAAMGFGSFGSSKHR</sequence>
<gene>
    <name evidence="7" type="ORF">FA10DRAFT_266986</name>
</gene>
<dbReference type="GO" id="GO:0000398">
    <property type="term" value="P:mRNA splicing, via spliceosome"/>
    <property type="evidence" value="ECO:0007669"/>
    <property type="project" value="InterPro"/>
</dbReference>
<dbReference type="GO" id="GO:0005681">
    <property type="term" value="C:spliceosomal complex"/>
    <property type="evidence" value="ECO:0007669"/>
    <property type="project" value="InterPro"/>
</dbReference>
<dbReference type="SUPFAM" id="SSF57667">
    <property type="entry name" value="beta-beta-alpha zinc fingers"/>
    <property type="match status" value="1"/>
</dbReference>
<keyword evidence="2" id="KW-0863">Zinc-finger</keyword>
<dbReference type="Gene3D" id="3.30.160.60">
    <property type="entry name" value="Classic Zinc Finger"/>
    <property type="match status" value="1"/>
</dbReference>
<evidence type="ECO:0000313" key="8">
    <source>
        <dbReference type="Proteomes" id="UP000245768"/>
    </source>
</evidence>
<dbReference type="InterPro" id="IPR036236">
    <property type="entry name" value="Znf_C2H2_sf"/>
</dbReference>
<evidence type="ECO:0000256" key="4">
    <source>
        <dbReference type="ARBA" id="ARBA00023242"/>
    </source>
</evidence>
<protein>
    <recommendedName>
        <fullName evidence="6">C2H2-type domain-containing protein</fullName>
    </recommendedName>
</protein>
<dbReference type="InterPro" id="IPR022755">
    <property type="entry name" value="Znf_C2H2_jaz"/>
</dbReference>
<evidence type="ECO:0000256" key="5">
    <source>
        <dbReference type="SAM" id="MobiDB-lite"/>
    </source>
</evidence>
<evidence type="ECO:0000256" key="2">
    <source>
        <dbReference type="ARBA" id="ARBA00022771"/>
    </source>
</evidence>
<dbReference type="Pfam" id="PF12171">
    <property type="entry name" value="zf-C2H2_jaz"/>
    <property type="match status" value="1"/>
</dbReference>
<dbReference type="PROSITE" id="PS00028">
    <property type="entry name" value="ZINC_FINGER_C2H2_1"/>
    <property type="match status" value="1"/>
</dbReference>
<dbReference type="InParanoid" id="A0A316YMU7"/>
<dbReference type="InterPro" id="IPR013087">
    <property type="entry name" value="Znf_C2H2_type"/>
</dbReference>
<evidence type="ECO:0000313" key="7">
    <source>
        <dbReference type="EMBL" id="PWN90531.1"/>
    </source>
</evidence>
<feature type="region of interest" description="Disordered" evidence="5">
    <location>
        <begin position="182"/>
        <end position="229"/>
    </location>
</feature>
<dbReference type="AlphaFoldDB" id="A0A316YMU7"/>
<dbReference type="PANTHER" id="PTHR45986">
    <property type="entry name" value="ZINC FINGER MATRIN-TYPE PROTEIN 2"/>
    <property type="match status" value="1"/>
</dbReference>
<dbReference type="STRING" id="215250.A0A316YMU7"/>
<dbReference type="GO" id="GO:0003676">
    <property type="term" value="F:nucleic acid binding"/>
    <property type="evidence" value="ECO:0007669"/>
    <property type="project" value="InterPro"/>
</dbReference>
<keyword evidence="1" id="KW-0479">Metal-binding</keyword>
<proteinExistence type="predicted"/>